<comment type="caution">
    <text evidence="6">The sequence shown here is derived from an EMBL/GenBank/DDBJ whole genome shotgun (WGS) entry which is preliminary data.</text>
</comment>
<evidence type="ECO:0000256" key="3">
    <source>
        <dbReference type="PIRSR" id="PIRSR004848-1"/>
    </source>
</evidence>
<dbReference type="OrthoDB" id="9804072at2"/>
<dbReference type="AlphaFoldDB" id="A0A099X0N9"/>
<name>A0A099X0N9_9PORP</name>
<sequence>MTLIADRLGPVLRSLPQGVRLAAVSKFHPVEELMEAYEAGQRIFAESRVQELMSKVGAMPDDVEWHFIGPLQTNKVKYIVPFISMIQSVSSLRLFDEISRQASKVGRTVPVLLEVHIASEETKSGFTPEELPQVLETILARGSDTGVRIAGLMGMATFTDDREQIRREFHRLASLFREMKERFFSDSADFCELSMGMSGDYELAIEEGSTIVRIGTTIFGERRY</sequence>
<keyword evidence="1 2" id="KW-0663">Pyridoxal phosphate</keyword>
<comment type="similarity">
    <text evidence="2 4">Belongs to the pyridoxal phosphate-binding protein YggS/PROSC family.</text>
</comment>
<dbReference type="HAMAP" id="MF_02087">
    <property type="entry name" value="PLP_homeostasis"/>
    <property type="match status" value="1"/>
</dbReference>
<evidence type="ECO:0000256" key="1">
    <source>
        <dbReference type="ARBA" id="ARBA00022898"/>
    </source>
</evidence>
<dbReference type="InterPro" id="IPR001608">
    <property type="entry name" value="Ala_racemase_N"/>
</dbReference>
<dbReference type="GeneID" id="57239045"/>
<feature type="modified residue" description="N6-(pyridoxal phosphate)lysine" evidence="2 3">
    <location>
        <position position="26"/>
    </location>
</feature>
<dbReference type="STRING" id="111105.HR09_09260"/>
<dbReference type="PANTHER" id="PTHR10146:SF14">
    <property type="entry name" value="PYRIDOXAL PHOSPHATE HOMEOSTASIS PROTEIN"/>
    <property type="match status" value="1"/>
</dbReference>
<dbReference type="PANTHER" id="PTHR10146">
    <property type="entry name" value="PROLINE SYNTHETASE CO-TRANSCRIBED BACTERIAL HOMOLOG PROTEIN"/>
    <property type="match status" value="1"/>
</dbReference>
<dbReference type="PIRSF" id="PIRSF004848">
    <property type="entry name" value="YBL036c_PLPDEIII"/>
    <property type="match status" value="1"/>
</dbReference>
<dbReference type="Pfam" id="PF01168">
    <property type="entry name" value="Ala_racemase_N"/>
    <property type="match status" value="1"/>
</dbReference>
<comment type="function">
    <text evidence="2">Pyridoxal 5'-phosphate (PLP)-binding protein, which is involved in PLP homeostasis.</text>
</comment>
<dbReference type="RefSeq" id="WP_018965286.1">
    <property type="nucleotide sequence ID" value="NZ_JQJE01000002.1"/>
</dbReference>
<protein>
    <recommendedName>
        <fullName evidence="2">Pyridoxal phosphate homeostasis protein</fullName>
        <shortName evidence="2">PLP homeostasis protein</shortName>
    </recommendedName>
</protein>
<proteinExistence type="inferred from homology"/>
<evidence type="ECO:0000256" key="2">
    <source>
        <dbReference type="HAMAP-Rule" id="MF_02087"/>
    </source>
</evidence>
<gene>
    <name evidence="6" type="ORF">HR08_05370</name>
</gene>
<dbReference type="InterPro" id="IPR011078">
    <property type="entry name" value="PyrdxlP_homeostasis"/>
</dbReference>
<reference evidence="6 7" key="1">
    <citation type="submission" date="2014-08" db="EMBL/GenBank/DDBJ databases">
        <title>Porphyromonas gulae strain:COT-052_OH1451 Genome sequencing.</title>
        <authorList>
            <person name="Wallis C."/>
            <person name="Deusch O."/>
            <person name="O'Flynn C."/>
            <person name="Davis I."/>
            <person name="Jospin G."/>
            <person name="Darling A.E."/>
            <person name="Coil D.A."/>
            <person name="Alexiev A."/>
            <person name="Horsfall A."/>
            <person name="Kirkwood N."/>
            <person name="Harris S."/>
            <person name="Eisen J.A."/>
        </authorList>
    </citation>
    <scope>NUCLEOTIDE SEQUENCE [LARGE SCALE GENOMIC DNA]</scope>
    <source>
        <strain evidence="7">COT-052 OH1451</strain>
    </source>
</reference>
<dbReference type="NCBIfam" id="TIGR00044">
    <property type="entry name" value="YggS family pyridoxal phosphate-dependent enzyme"/>
    <property type="match status" value="1"/>
</dbReference>
<dbReference type="Proteomes" id="UP000030130">
    <property type="component" value="Unassembled WGS sequence"/>
</dbReference>
<dbReference type="CDD" id="cd00635">
    <property type="entry name" value="PLPDE_III_YBL036c_like"/>
    <property type="match status" value="1"/>
</dbReference>
<dbReference type="eggNOG" id="COG0325">
    <property type="taxonomic scope" value="Bacteria"/>
</dbReference>
<dbReference type="InterPro" id="IPR029066">
    <property type="entry name" value="PLP-binding_barrel"/>
</dbReference>
<organism evidence="6 7">
    <name type="scientific">Porphyromonas gulae</name>
    <dbReference type="NCBI Taxonomy" id="111105"/>
    <lineage>
        <taxon>Bacteria</taxon>
        <taxon>Pseudomonadati</taxon>
        <taxon>Bacteroidota</taxon>
        <taxon>Bacteroidia</taxon>
        <taxon>Bacteroidales</taxon>
        <taxon>Porphyromonadaceae</taxon>
        <taxon>Porphyromonas</taxon>
    </lineage>
</organism>
<dbReference type="SUPFAM" id="SSF51419">
    <property type="entry name" value="PLP-binding barrel"/>
    <property type="match status" value="1"/>
</dbReference>
<dbReference type="EMBL" id="JRAI01000049">
    <property type="protein sequence ID" value="KGN85715.1"/>
    <property type="molecule type" value="Genomic_DNA"/>
</dbReference>
<evidence type="ECO:0000313" key="7">
    <source>
        <dbReference type="Proteomes" id="UP000030130"/>
    </source>
</evidence>
<dbReference type="GO" id="GO:0030170">
    <property type="term" value="F:pyridoxal phosphate binding"/>
    <property type="evidence" value="ECO:0007669"/>
    <property type="project" value="UniProtKB-UniRule"/>
</dbReference>
<evidence type="ECO:0000313" key="6">
    <source>
        <dbReference type="EMBL" id="KGN85715.1"/>
    </source>
</evidence>
<evidence type="ECO:0000259" key="5">
    <source>
        <dbReference type="Pfam" id="PF01168"/>
    </source>
</evidence>
<accession>A0A099X0N9</accession>
<evidence type="ECO:0000256" key="4">
    <source>
        <dbReference type="RuleBase" id="RU004514"/>
    </source>
</evidence>
<dbReference type="Gene3D" id="3.20.20.10">
    <property type="entry name" value="Alanine racemase"/>
    <property type="match status" value="1"/>
</dbReference>
<dbReference type="FunFam" id="3.20.20.10:FF:000018">
    <property type="entry name" value="Pyridoxal phosphate homeostasis protein"/>
    <property type="match status" value="1"/>
</dbReference>
<dbReference type="PROSITE" id="PS01211">
    <property type="entry name" value="UPF0001"/>
    <property type="match status" value="1"/>
</dbReference>
<comment type="cofactor">
    <cofactor evidence="3">
        <name>pyridoxal 5'-phosphate</name>
        <dbReference type="ChEBI" id="CHEBI:597326"/>
    </cofactor>
</comment>
<feature type="domain" description="Alanine racemase N-terminal" evidence="5">
    <location>
        <begin position="15"/>
        <end position="221"/>
    </location>
</feature>